<comment type="subcellular location">
    <subcellularLocation>
        <location evidence="1">Cell membrane</location>
        <topology evidence="1">Multi-pass membrane protein</topology>
    </subcellularLocation>
</comment>
<evidence type="ECO:0000256" key="10">
    <source>
        <dbReference type="SAM" id="Phobius"/>
    </source>
</evidence>
<dbReference type="RefSeq" id="WP_406608219.1">
    <property type="nucleotide sequence ID" value="NZ_PFKO01000320.1"/>
</dbReference>
<dbReference type="GO" id="GO:0042941">
    <property type="term" value="P:D-alanine transmembrane transport"/>
    <property type="evidence" value="ECO:0007669"/>
    <property type="project" value="TreeGrafter"/>
</dbReference>
<sequence>MLLQQIINGIVVGSVYSLTAMGATLVYSILRILDIANAGAYALGAYVGLFSYVATDNLLLSFLIGMIAMGIWGIFVQKFLYLPLLGKSPLISLITSIGLFIFLGDFIRLWAGPQIKDFPADLKLPFSGIKTENLTIMSVWILVLLTTAILLLTLWYLITKTKIGLAWRATAQDLEIAKAMGINVNVVVAFNFFLGYSFAAAAGIMIGIMYNFISPTMGDVPAYKMLAIIVLGGLGNPVGAVVAAMLIGLIETLVGGYIGFFLPRDSIAFIAVIIILLIKPQGLFVRKNI</sequence>
<evidence type="ECO:0000256" key="1">
    <source>
        <dbReference type="ARBA" id="ARBA00004651"/>
    </source>
</evidence>
<dbReference type="InterPro" id="IPR052157">
    <property type="entry name" value="BCAA_transport_permease"/>
</dbReference>
<evidence type="ECO:0000256" key="2">
    <source>
        <dbReference type="ARBA" id="ARBA00022448"/>
    </source>
</evidence>
<accession>A0A2M7PM44</accession>
<dbReference type="GO" id="GO:0015808">
    <property type="term" value="P:L-alanine transport"/>
    <property type="evidence" value="ECO:0007669"/>
    <property type="project" value="TreeGrafter"/>
</dbReference>
<keyword evidence="3" id="KW-1003">Cell membrane</keyword>
<feature type="transmembrane region" description="Helical" evidence="10">
    <location>
        <begin position="193"/>
        <end position="213"/>
    </location>
</feature>
<dbReference type="PANTHER" id="PTHR11795">
    <property type="entry name" value="BRANCHED-CHAIN AMINO ACID TRANSPORT SYSTEM PERMEASE PROTEIN LIVH"/>
    <property type="match status" value="1"/>
</dbReference>
<keyword evidence="8 10" id="KW-0472">Membrane</keyword>
<dbReference type="Proteomes" id="UP000230646">
    <property type="component" value="Unassembled WGS sequence"/>
</dbReference>
<evidence type="ECO:0000313" key="14">
    <source>
        <dbReference type="Proteomes" id="UP000231493"/>
    </source>
</evidence>
<keyword evidence="4" id="KW-0997">Cell inner membrane</keyword>
<dbReference type="EMBL" id="PFIP01000007">
    <property type="protein sequence ID" value="PIX35363.1"/>
    <property type="molecule type" value="Genomic_DNA"/>
</dbReference>
<feature type="transmembrane region" description="Helical" evidence="10">
    <location>
        <begin position="225"/>
        <end position="250"/>
    </location>
</feature>
<dbReference type="Pfam" id="PF02653">
    <property type="entry name" value="BPD_transp_2"/>
    <property type="match status" value="1"/>
</dbReference>
<dbReference type="InterPro" id="IPR001851">
    <property type="entry name" value="ABC_transp_permease"/>
</dbReference>
<dbReference type="Proteomes" id="UP000231493">
    <property type="component" value="Unassembled WGS sequence"/>
</dbReference>
<dbReference type="AlphaFoldDB" id="A0A2M7KB57"/>
<dbReference type="GO" id="GO:1903806">
    <property type="term" value="P:L-isoleucine import across plasma membrane"/>
    <property type="evidence" value="ECO:0007669"/>
    <property type="project" value="TreeGrafter"/>
</dbReference>
<dbReference type="GO" id="GO:0015188">
    <property type="term" value="F:L-isoleucine transmembrane transporter activity"/>
    <property type="evidence" value="ECO:0007669"/>
    <property type="project" value="TreeGrafter"/>
</dbReference>
<keyword evidence="5 10" id="KW-0812">Transmembrane</keyword>
<evidence type="ECO:0000256" key="7">
    <source>
        <dbReference type="ARBA" id="ARBA00022989"/>
    </source>
</evidence>
<gene>
    <name evidence="12" type="ORF">COZ07_08720</name>
    <name evidence="11" type="ORF">COZ58_00245</name>
</gene>
<proteinExistence type="inferred from homology"/>
<evidence type="ECO:0000256" key="6">
    <source>
        <dbReference type="ARBA" id="ARBA00022970"/>
    </source>
</evidence>
<protein>
    <submittedName>
        <fullName evidence="11">Branched-chain amino acid ABC transporter permease</fullName>
    </submittedName>
</protein>
<feature type="transmembrane region" description="Helical" evidence="10">
    <location>
        <begin position="35"/>
        <end position="55"/>
    </location>
</feature>
<feature type="transmembrane region" description="Helical" evidence="10">
    <location>
        <begin position="132"/>
        <end position="158"/>
    </location>
</feature>
<evidence type="ECO:0000256" key="9">
    <source>
        <dbReference type="ARBA" id="ARBA00037998"/>
    </source>
</evidence>
<feature type="transmembrane region" description="Helical" evidence="10">
    <location>
        <begin position="256"/>
        <end position="278"/>
    </location>
</feature>
<dbReference type="GO" id="GO:0005886">
    <property type="term" value="C:plasma membrane"/>
    <property type="evidence" value="ECO:0007669"/>
    <property type="project" value="UniProtKB-SubCell"/>
</dbReference>
<feature type="transmembrane region" description="Helical" evidence="10">
    <location>
        <begin position="90"/>
        <end position="111"/>
    </location>
</feature>
<keyword evidence="6" id="KW-0029">Amino-acid transport</keyword>
<keyword evidence="2" id="KW-0813">Transport</keyword>
<comment type="caution">
    <text evidence="11">The sequence shown here is derived from an EMBL/GenBank/DDBJ whole genome shotgun (WGS) entry which is preliminary data.</text>
</comment>
<evidence type="ECO:0000256" key="3">
    <source>
        <dbReference type="ARBA" id="ARBA00022475"/>
    </source>
</evidence>
<name>A0A2M7KB57_9BACT</name>
<dbReference type="GO" id="GO:0015192">
    <property type="term" value="F:L-phenylalanine transmembrane transporter activity"/>
    <property type="evidence" value="ECO:0007669"/>
    <property type="project" value="TreeGrafter"/>
</dbReference>
<comment type="similarity">
    <text evidence="9">Belongs to the binding-protein-dependent transport system permease family. LivHM subfamily.</text>
</comment>
<feature type="transmembrane region" description="Helical" evidence="10">
    <location>
        <begin position="7"/>
        <end position="29"/>
    </location>
</feature>
<dbReference type="PANTHER" id="PTHR11795:SF371">
    <property type="entry name" value="HIGH-AFFINITY BRANCHED-CHAIN AMINO ACID TRANSPORT SYSTEM PERMEASE PROTEIN LIVH"/>
    <property type="match status" value="1"/>
</dbReference>
<accession>A0A2M7KB57</accession>
<reference evidence="13 14" key="2">
    <citation type="submission" date="2017-09" db="EMBL/GenBank/DDBJ databases">
        <title>Depth-based differentiation of microbial function through sediment-hosted aquifers and enrichment of novel symbionts in the deep terrestrial subsurface.</title>
        <authorList>
            <person name="Probst A.J."/>
            <person name="Ladd B."/>
            <person name="Jarett J.K."/>
            <person name="Geller-Mcgrath D.E."/>
            <person name="Sieber C.M."/>
            <person name="Emerson J.B."/>
            <person name="Anantharaman K."/>
            <person name="Thomas B.C."/>
            <person name="Malmstrom R."/>
            <person name="Stieglmeier M."/>
            <person name="Klingl A."/>
            <person name="Woyke T."/>
            <person name="Ryan C.M."/>
            <person name="Banfield J.F."/>
        </authorList>
    </citation>
    <scope>NUCLEOTIDE SEQUENCE [LARGE SCALE GENOMIC DNA]</scope>
    <source>
        <strain evidence="12">CG_4_10_14_3_um_filter_34_13</strain>
    </source>
</reference>
<feature type="transmembrane region" description="Helical" evidence="10">
    <location>
        <begin position="62"/>
        <end position="84"/>
    </location>
</feature>
<evidence type="ECO:0000313" key="12">
    <source>
        <dbReference type="EMBL" id="PIY31605.1"/>
    </source>
</evidence>
<evidence type="ECO:0000313" key="13">
    <source>
        <dbReference type="Proteomes" id="UP000230646"/>
    </source>
</evidence>
<organism evidence="11 14">
    <name type="scientific">Candidatus Infernicultor aquiphilus</name>
    <dbReference type="NCBI Taxonomy" id="1805029"/>
    <lineage>
        <taxon>Bacteria</taxon>
        <taxon>Pseudomonadati</taxon>
        <taxon>Atribacterota</taxon>
        <taxon>Candidatus Phoenicimicrobiia</taxon>
        <taxon>Candidatus Pheonicimicrobiales</taxon>
        <taxon>Candidatus Phoenicimicrobiaceae</taxon>
        <taxon>Candidatus Infernicultor</taxon>
    </lineage>
</organism>
<evidence type="ECO:0000256" key="5">
    <source>
        <dbReference type="ARBA" id="ARBA00022692"/>
    </source>
</evidence>
<evidence type="ECO:0000256" key="4">
    <source>
        <dbReference type="ARBA" id="ARBA00022519"/>
    </source>
</evidence>
<dbReference type="GO" id="GO:0015190">
    <property type="term" value="F:L-leucine transmembrane transporter activity"/>
    <property type="evidence" value="ECO:0007669"/>
    <property type="project" value="TreeGrafter"/>
</dbReference>
<keyword evidence="7 10" id="KW-1133">Transmembrane helix</keyword>
<evidence type="ECO:0000313" key="11">
    <source>
        <dbReference type="EMBL" id="PIX35363.1"/>
    </source>
</evidence>
<evidence type="ECO:0000256" key="8">
    <source>
        <dbReference type="ARBA" id="ARBA00023136"/>
    </source>
</evidence>
<reference evidence="11" key="1">
    <citation type="submission" date="2017-09" db="EMBL/GenBank/DDBJ databases">
        <title>Depth-based differentiation of microbial function through sediment-hosted aquifers and enrichment of novel symbionts in the deep terrestrial subsurface.</title>
        <authorList>
            <person name="Probst A.J."/>
            <person name="Ladd B."/>
            <person name="Jarett J.K."/>
            <person name="Geller-Mcgrath D.E."/>
            <person name="Sieber C.M.K."/>
            <person name="Emerson J.B."/>
            <person name="Anantharaman K."/>
            <person name="Thomas B.C."/>
            <person name="Malmstrom R."/>
            <person name="Stieglmeier M."/>
            <person name="Klingl A."/>
            <person name="Woyke T."/>
            <person name="Ryan C.M."/>
            <person name="Banfield J.F."/>
        </authorList>
    </citation>
    <scope>NUCLEOTIDE SEQUENCE</scope>
    <source>
        <strain evidence="11">CG_4_8_14_3_um_filter_34_18</strain>
    </source>
</reference>
<dbReference type="GO" id="GO:0005304">
    <property type="term" value="F:L-valine transmembrane transporter activity"/>
    <property type="evidence" value="ECO:0007669"/>
    <property type="project" value="TreeGrafter"/>
</dbReference>
<dbReference type="CDD" id="cd06582">
    <property type="entry name" value="TM_PBP1_LivH_like"/>
    <property type="match status" value="1"/>
</dbReference>
<dbReference type="EMBL" id="PFKO01000320">
    <property type="protein sequence ID" value="PIY31605.1"/>
    <property type="molecule type" value="Genomic_DNA"/>
</dbReference>